<organism evidence="3 4">
    <name type="scientific">Limosilactobacillus fermentum 3872</name>
    <dbReference type="NCBI Taxonomy" id="1381124"/>
    <lineage>
        <taxon>Bacteria</taxon>
        <taxon>Bacillati</taxon>
        <taxon>Bacillota</taxon>
        <taxon>Bacilli</taxon>
        <taxon>Lactobacillales</taxon>
        <taxon>Lactobacillaceae</taxon>
        <taxon>Limosilactobacillus</taxon>
    </lineage>
</organism>
<dbReference type="Pfam" id="PF01497">
    <property type="entry name" value="Peripla_BP_2"/>
    <property type="match status" value="1"/>
</dbReference>
<dbReference type="PROSITE" id="PS50983">
    <property type="entry name" value="FE_B12_PBP"/>
    <property type="match status" value="1"/>
</dbReference>
<dbReference type="RefSeq" id="WP_021349331.1">
    <property type="nucleotide sequence ID" value="NZ_CP011536.1"/>
</dbReference>
<protein>
    <submittedName>
        <fullName evidence="3">Peptide ABC transporter substrate-binding protein</fullName>
    </submittedName>
</protein>
<comment type="similarity">
    <text evidence="1">Belongs to the bacterial solute-binding protein 8 family.</text>
</comment>
<gene>
    <name evidence="3" type="ORF">N573_006900</name>
</gene>
<evidence type="ECO:0000313" key="4">
    <source>
        <dbReference type="Proteomes" id="UP000016629"/>
    </source>
</evidence>
<evidence type="ECO:0000256" key="1">
    <source>
        <dbReference type="ARBA" id="ARBA00008814"/>
    </source>
</evidence>
<feature type="domain" description="Fe/B12 periplasmic-binding" evidence="2">
    <location>
        <begin position="59"/>
        <end position="317"/>
    </location>
</feature>
<evidence type="ECO:0000259" key="2">
    <source>
        <dbReference type="PROSITE" id="PS50983"/>
    </source>
</evidence>
<dbReference type="InterPro" id="IPR050902">
    <property type="entry name" value="ABC_Transporter_SBP"/>
</dbReference>
<proteinExistence type="inferred from homology"/>
<dbReference type="CDD" id="cd01142">
    <property type="entry name" value="TroA_e"/>
    <property type="match status" value="1"/>
</dbReference>
<dbReference type="Proteomes" id="UP000016629">
    <property type="component" value="Chromosome"/>
</dbReference>
<name>A0A806T669_LIMFE</name>
<dbReference type="Gene3D" id="1.20.58.2180">
    <property type="match status" value="1"/>
</dbReference>
<dbReference type="SUPFAM" id="SSF53807">
    <property type="entry name" value="Helical backbone' metal receptor"/>
    <property type="match status" value="1"/>
</dbReference>
<dbReference type="AlphaFoldDB" id="A0A806T669"/>
<accession>A0A806T669</accession>
<dbReference type="InterPro" id="IPR002491">
    <property type="entry name" value="ABC_transptr_periplasmic_BD"/>
</dbReference>
<evidence type="ECO:0000313" key="3">
    <source>
        <dbReference type="EMBL" id="AKM51427.1"/>
    </source>
</evidence>
<dbReference type="PANTHER" id="PTHR30535:SF34">
    <property type="entry name" value="MOLYBDATE-BINDING PROTEIN MOLA"/>
    <property type="match status" value="1"/>
</dbReference>
<dbReference type="EMBL" id="CP011536">
    <property type="protein sequence ID" value="AKM51427.1"/>
    <property type="molecule type" value="Genomic_DNA"/>
</dbReference>
<dbReference type="PANTHER" id="PTHR30535">
    <property type="entry name" value="VITAMIN B12-BINDING PROTEIN"/>
    <property type="match status" value="1"/>
</dbReference>
<reference evidence="3 4" key="1">
    <citation type="journal article" date="2013" name="Genome Announc.">
        <title>Draft Genome Sequence of Lactobacillus fermentum Strain 3872.</title>
        <authorList>
            <person name="Karlyshev A.V."/>
            <person name="Raju K."/>
            <person name="Abramov V.M."/>
        </authorList>
    </citation>
    <scope>NUCLEOTIDE SEQUENCE [LARGE SCALE GENOMIC DNA]</scope>
    <source>
        <strain evidence="3 4">3872</strain>
    </source>
</reference>
<dbReference type="Gene3D" id="3.40.50.1980">
    <property type="entry name" value="Nitrogenase molybdenum iron protein domain"/>
    <property type="match status" value="2"/>
</dbReference>
<reference evidence="3 4" key="2">
    <citation type="journal article" name="FEMS Microbiol. Lett.">
        <title>Lactobacillus fermentum 3872 genome sequencing reveals plasmid and chromosomal genes potentially involved in a probiotic activity.</title>
        <authorList>
            <person name="Lehri B."/>
            <person name="Seddon A.M."/>
            <person name="Karlyshev A.V."/>
        </authorList>
    </citation>
    <scope>NUCLEOTIDE SEQUENCE [LARGE SCALE GENOMIC DNA]</scope>
    <source>
        <strain evidence="3 4">3872</strain>
    </source>
</reference>
<sequence length="354" mass="38441">MKFKWKRFAGLVLAGTLLTGVVAPVTGITAPTTVSAAAKTKTVTDMTGTKVKVPTKVTRVADLWHASNQVVLLLGGQKKLVATTPIIKQEGWFKTVDPGISKVTAPFSGQDIQIESLVKTKPDVVISSNPEQVKQAKQANLTAVNAMFQDFAGMKKSITLTADILGGDAPKIAKKYIKYLDGNISYVKKQLKGVKTTPSVLHITSPADLTKVDGTKTIVDEWIKMAGGTNAITTAGNMITVNAEDIVKANPNVIIVGQTTTANARKLLKADSTLSQLKAVKDNKVYGNPQGTFPWDRYSAEEALQILWAAQKLHPDQFKNLDMVKKTKSFYKTYYNYDLTTKQAKQILAGEMPK</sequence>